<evidence type="ECO:0000313" key="2">
    <source>
        <dbReference type="Proteomes" id="UP001060215"/>
    </source>
</evidence>
<proteinExistence type="predicted"/>
<sequence length="170" mass="20125">MVEGRFLGQRHSFTFDTVFMPEASQEDVFVEISQLEEREEEHITKNELRWRRSRQHIQERARRRRRRRLAVLLILQPRKLESVRIWHWERRLKVREANDSAMEKAGEYKDYAAAEKAKEMKAVTIEKAREGKDSDVGKISELKELAVDAVKRAMDLLSVKSKEEVMVSCL</sequence>
<reference evidence="1 2" key="1">
    <citation type="journal article" date="2022" name="Plant J.">
        <title>Chromosome-level genome of Camellia lanceoleosa provides a valuable resource for understanding genome evolution and self-incompatibility.</title>
        <authorList>
            <person name="Gong W."/>
            <person name="Xiao S."/>
            <person name="Wang L."/>
            <person name="Liao Z."/>
            <person name="Chang Y."/>
            <person name="Mo W."/>
            <person name="Hu G."/>
            <person name="Li W."/>
            <person name="Zhao G."/>
            <person name="Zhu H."/>
            <person name="Hu X."/>
            <person name="Ji K."/>
            <person name="Xiang X."/>
            <person name="Song Q."/>
            <person name="Yuan D."/>
            <person name="Jin S."/>
            <person name="Zhang L."/>
        </authorList>
    </citation>
    <scope>NUCLEOTIDE SEQUENCE [LARGE SCALE GENOMIC DNA]</scope>
    <source>
        <strain evidence="1">SQ_2022a</strain>
    </source>
</reference>
<dbReference type="Proteomes" id="UP001060215">
    <property type="component" value="Chromosome 4"/>
</dbReference>
<name>A0ACC0HL11_9ERIC</name>
<keyword evidence="2" id="KW-1185">Reference proteome</keyword>
<accession>A0ACC0HL11</accession>
<comment type="caution">
    <text evidence="1">The sequence shown here is derived from an EMBL/GenBank/DDBJ whole genome shotgun (WGS) entry which is preliminary data.</text>
</comment>
<evidence type="ECO:0000313" key="1">
    <source>
        <dbReference type="EMBL" id="KAI8014328.1"/>
    </source>
</evidence>
<protein>
    <submittedName>
        <fullName evidence="1">Uncharacterized protein</fullName>
    </submittedName>
</protein>
<gene>
    <name evidence="1" type="ORF">LOK49_LG05G00848</name>
</gene>
<organism evidence="1 2">
    <name type="scientific">Camellia lanceoleosa</name>
    <dbReference type="NCBI Taxonomy" id="1840588"/>
    <lineage>
        <taxon>Eukaryota</taxon>
        <taxon>Viridiplantae</taxon>
        <taxon>Streptophyta</taxon>
        <taxon>Embryophyta</taxon>
        <taxon>Tracheophyta</taxon>
        <taxon>Spermatophyta</taxon>
        <taxon>Magnoliopsida</taxon>
        <taxon>eudicotyledons</taxon>
        <taxon>Gunneridae</taxon>
        <taxon>Pentapetalae</taxon>
        <taxon>asterids</taxon>
        <taxon>Ericales</taxon>
        <taxon>Theaceae</taxon>
        <taxon>Camellia</taxon>
    </lineage>
</organism>
<dbReference type="EMBL" id="CM045761">
    <property type="protein sequence ID" value="KAI8014328.1"/>
    <property type="molecule type" value="Genomic_DNA"/>
</dbReference>